<evidence type="ECO:0000313" key="2">
    <source>
        <dbReference type="Proteomes" id="UP000007431"/>
    </source>
</evidence>
<dbReference type="Proteomes" id="UP000007431">
    <property type="component" value="Unassembled WGS sequence"/>
</dbReference>
<name>D8PVD0_SCHCM</name>
<dbReference type="VEuPathDB" id="FungiDB:SCHCODRAFT_02463110"/>
<dbReference type="RefSeq" id="XP_003035749.1">
    <property type="nucleotide sequence ID" value="XM_003035703.1"/>
</dbReference>
<dbReference type="GeneID" id="9587399"/>
<dbReference type="AlphaFoldDB" id="D8PVD0"/>
<dbReference type="InParanoid" id="D8PVD0"/>
<dbReference type="HOGENOM" id="CLU_1424731_0_0_1"/>
<dbReference type="OrthoDB" id="10296282at2759"/>
<evidence type="ECO:0000313" key="1">
    <source>
        <dbReference type="EMBL" id="EFJ00847.1"/>
    </source>
</evidence>
<feature type="non-terminal residue" evidence="1">
    <location>
        <position position="191"/>
    </location>
</feature>
<dbReference type="KEGG" id="scm:SCHCO_02463110"/>
<gene>
    <name evidence="1" type="ORF">SCHCODRAFT_84400</name>
</gene>
<proteinExistence type="predicted"/>
<protein>
    <submittedName>
        <fullName evidence="1">Expressed protein</fullName>
    </submittedName>
</protein>
<organism evidence="2">
    <name type="scientific">Schizophyllum commune (strain H4-8 / FGSC 9210)</name>
    <name type="common">Split gill fungus</name>
    <dbReference type="NCBI Taxonomy" id="578458"/>
    <lineage>
        <taxon>Eukaryota</taxon>
        <taxon>Fungi</taxon>
        <taxon>Dikarya</taxon>
        <taxon>Basidiomycota</taxon>
        <taxon>Agaricomycotina</taxon>
        <taxon>Agaricomycetes</taxon>
        <taxon>Agaricomycetidae</taxon>
        <taxon>Agaricales</taxon>
        <taxon>Schizophyllaceae</taxon>
        <taxon>Schizophyllum</taxon>
    </lineage>
</organism>
<reference evidence="1 2" key="1">
    <citation type="journal article" date="2010" name="Nat. Biotechnol.">
        <title>Genome sequence of the model mushroom Schizophyllum commune.</title>
        <authorList>
            <person name="Ohm R.A."/>
            <person name="de Jong J.F."/>
            <person name="Lugones L.G."/>
            <person name="Aerts A."/>
            <person name="Kothe E."/>
            <person name="Stajich J.E."/>
            <person name="de Vries R.P."/>
            <person name="Record E."/>
            <person name="Levasseur A."/>
            <person name="Baker S.E."/>
            <person name="Bartholomew K.A."/>
            <person name="Coutinho P.M."/>
            <person name="Erdmann S."/>
            <person name="Fowler T.J."/>
            <person name="Gathman A.C."/>
            <person name="Lombard V."/>
            <person name="Henrissat B."/>
            <person name="Knabe N."/>
            <person name="Kuees U."/>
            <person name="Lilly W.W."/>
            <person name="Lindquist E."/>
            <person name="Lucas S."/>
            <person name="Magnuson J.K."/>
            <person name="Piumi F."/>
            <person name="Raudaskoski M."/>
            <person name="Salamov A."/>
            <person name="Schmutz J."/>
            <person name="Schwarze F.W.M.R."/>
            <person name="vanKuyk P.A."/>
            <person name="Horton J.S."/>
            <person name="Grigoriev I.V."/>
            <person name="Woesten H.A.B."/>
        </authorList>
    </citation>
    <scope>NUCLEOTIDE SEQUENCE [LARGE SCALE GENOMIC DNA]</scope>
    <source>
        <strain evidence="2">H4-8 / FGSC 9210</strain>
    </source>
</reference>
<accession>D8PVD0</accession>
<dbReference type="EMBL" id="GL377303">
    <property type="protein sequence ID" value="EFJ00847.1"/>
    <property type="molecule type" value="Genomic_DNA"/>
</dbReference>
<sequence length="191" mass="21163">MTRLSPTLQFQIVALELMGPCPLDCDLVEVRRSQIRKAEALLPRTRPFSALSKGPPPRNPGDPPLRVPWPTLSPVILALLHFGTLSLHLHFAYKSSCDTWKHLAPHIPAVVDWLDLILPTNGNIAVTSTTGVYLAPNIVLVALRGLCKSGLHGEDIPGEKTWQFMARTPVLSWLLDLWLNFFDSSIYDGAI</sequence>
<keyword evidence="2" id="KW-1185">Reference proteome</keyword>